<reference evidence="1 2" key="1">
    <citation type="submission" date="2019-07" db="EMBL/GenBank/DDBJ databases">
        <title>Whole genome shotgun sequence of Clostridium butyricum NBRC 3858.</title>
        <authorList>
            <person name="Hosoyama A."/>
            <person name="Uohara A."/>
            <person name="Ohji S."/>
            <person name="Ichikawa N."/>
        </authorList>
    </citation>
    <scope>NUCLEOTIDE SEQUENCE [LARGE SCALE GENOMIC DNA]</scope>
    <source>
        <strain evidence="1 2">NBRC 3858</strain>
    </source>
</reference>
<dbReference type="EMBL" id="BKBC01000059">
    <property type="protein sequence ID" value="GEQ22732.1"/>
    <property type="molecule type" value="Genomic_DNA"/>
</dbReference>
<evidence type="ECO:0000313" key="1">
    <source>
        <dbReference type="EMBL" id="GEQ22732.1"/>
    </source>
</evidence>
<accession>A0A512TR52</accession>
<sequence>MSKLDIRISYKDACILKHALRNQCECKENEYTDYERVNYSVTKKEWKELEEEKRTLERFTEQIDDCGFKHNRNIF</sequence>
<evidence type="ECO:0000313" key="2">
    <source>
        <dbReference type="Proteomes" id="UP000321089"/>
    </source>
</evidence>
<organism evidence="1 2">
    <name type="scientific">Clostridium butyricum</name>
    <dbReference type="NCBI Taxonomy" id="1492"/>
    <lineage>
        <taxon>Bacteria</taxon>
        <taxon>Bacillati</taxon>
        <taxon>Bacillota</taxon>
        <taxon>Clostridia</taxon>
        <taxon>Eubacteriales</taxon>
        <taxon>Clostridiaceae</taxon>
        <taxon>Clostridium</taxon>
    </lineage>
</organism>
<dbReference type="AlphaFoldDB" id="A0A512TR52"/>
<dbReference type="Proteomes" id="UP000321089">
    <property type="component" value="Unassembled WGS sequence"/>
</dbReference>
<gene>
    <name evidence="1" type="ORF">CBU02nite_32380</name>
</gene>
<comment type="caution">
    <text evidence="1">The sequence shown here is derived from an EMBL/GenBank/DDBJ whole genome shotgun (WGS) entry which is preliminary data.</text>
</comment>
<name>A0A512TR52_CLOBU</name>
<dbReference type="RefSeq" id="WP_146869047.1">
    <property type="nucleotide sequence ID" value="NZ_BKBC01000059.1"/>
</dbReference>
<proteinExistence type="predicted"/>
<protein>
    <submittedName>
        <fullName evidence="1">Uncharacterized protein</fullName>
    </submittedName>
</protein>